<dbReference type="AlphaFoldDB" id="J5TFD0"/>
<dbReference type="EMBL" id="ALBS01000096">
    <property type="protein sequence ID" value="EJT50656.1"/>
    <property type="molecule type" value="Genomic_DNA"/>
</dbReference>
<evidence type="ECO:0000313" key="3">
    <source>
        <dbReference type="Proteomes" id="UP000002748"/>
    </source>
</evidence>
<sequence length="184" mass="18665">MAARVMMSAVREEAAMVSTEALAAARSTVTTEAGAVTRQAAEAAFNPLAAKEAAEANARNVVHTTEKSLLEAMGRGSPVPGHMGTPKMTSSTSTVGNTILGEVGAEASATLRETTVSESTIVGKVLEQDMGVSVKEAMTNAGETGVQAVTEQAVQVAEAVLDGKFADTGKAVLALKEGAPKAFS</sequence>
<feature type="region of interest" description="Disordered" evidence="1">
    <location>
        <begin position="71"/>
        <end position="92"/>
    </location>
</feature>
<reference evidence="2 3" key="1">
    <citation type="journal article" date="2012" name="Eukaryot. Cell">
        <title>Draft genome sequence of CBS 2479, the standard type strain of Trichosporon asahii.</title>
        <authorList>
            <person name="Yang R.Y."/>
            <person name="Li H.T."/>
            <person name="Zhu H."/>
            <person name="Zhou G.P."/>
            <person name="Wang M."/>
            <person name="Wang L."/>
        </authorList>
    </citation>
    <scope>NUCLEOTIDE SEQUENCE [LARGE SCALE GENOMIC DNA]</scope>
    <source>
        <strain evidence="3">ATCC 90039 / CBS 2479 / JCM 2466 / KCTC 7840 / NCYC 2677 / UAMH 7654</strain>
    </source>
</reference>
<dbReference type="GeneID" id="25991720"/>
<name>J5TFD0_TRIAS</name>
<evidence type="ECO:0000313" key="2">
    <source>
        <dbReference type="EMBL" id="EJT50656.1"/>
    </source>
</evidence>
<dbReference type="KEGG" id="tasa:A1Q1_08208"/>
<gene>
    <name evidence="2" type="ORF">A1Q1_08208</name>
</gene>
<dbReference type="VEuPathDB" id="FungiDB:A1Q1_08208"/>
<evidence type="ECO:0000256" key="1">
    <source>
        <dbReference type="SAM" id="MobiDB-lite"/>
    </source>
</evidence>
<organism evidence="2 3">
    <name type="scientific">Trichosporon asahii var. asahii (strain ATCC 90039 / CBS 2479 / JCM 2466 / KCTC 7840 / NBRC 103889/ NCYC 2677 / UAMH 7654)</name>
    <name type="common">Yeast</name>
    <dbReference type="NCBI Taxonomy" id="1186058"/>
    <lineage>
        <taxon>Eukaryota</taxon>
        <taxon>Fungi</taxon>
        <taxon>Dikarya</taxon>
        <taxon>Basidiomycota</taxon>
        <taxon>Agaricomycotina</taxon>
        <taxon>Tremellomycetes</taxon>
        <taxon>Trichosporonales</taxon>
        <taxon>Trichosporonaceae</taxon>
        <taxon>Trichosporon</taxon>
    </lineage>
</organism>
<dbReference type="HOGENOM" id="CLU_1660680_0_0_1"/>
<accession>J5TFD0</accession>
<comment type="caution">
    <text evidence="2">The sequence shown here is derived from an EMBL/GenBank/DDBJ whole genome shotgun (WGS) entry which is preliminary data.</text>
</comment>
<dbReference type="Proteomes" id="UP000002748">
    <property type="component" value="Unassembled WGS sequence"/>
</dbReference>
<dbReference type="RefSeq" id="XP_014181830.1">
    <property type="nucleotide sequence ID" value="XM_014326355.1"/>
</dbReference>
<dbReference type="OrthoDB" id="2576415at2759"/>
<protein>
    <submittedName>
        <fullName evidence="2">Uncharacterized protein</fullName>
    </submittedName>
</protein>
<proteinExistence type="predicted"/>